<gene>
    <name evidence="2" type="ORF">LCGC14_2412300</name>
</gene>
<protein>
    <submittedName>
        <fullName evidence="2">Uncharacterized protein</fullName>
    </submittedName>
</protein>
<reference evidence="2" key="1">
    <citation type="journal article" date="2015" name="Nature">
        <title>Complex archaea that bridge the gap between prokaryotes and eukaryotes.</title>
        <authorList>
            <person name="Spang A."/>
            <person name="Saw J.H."/>
            <person name="Jorgensen S.L."/>
            <person name="Zaremba-Niedzwiedzka K."/>
            <person name="Martijn J."/>
            <person name="Lind A.E."/>
            <person name="van Eijk R."/>
            <person name="Schleper C."/>
            <person name="Guy L."/>
            <person name="Ettema T.J."/>
        </authorList>
    </citation>
    <scope>NUCLEOTIDE SEQUENCE</scope>
</reference>
<keyword evidence="1" id="KW-1133">Transmembrane helix</keyword>
<comment type="caution">
    <text evidence="2">The sequence shown here is derived from an EMBL/GenBank/DDBJ whole genome shotgun (WGS) entry which is preliminary data.</text>
</comment>
<proteinExistence type="predicted"/>
<organism evidence="2">
    <name type="scientific">marine sediment metagenome</name>
    <dbReference type="NCBI Taxonomy" id="412755"/>
    <lineage>
        <taxon>unclassified sequences</taxon>
        <taxon>metagenomes</taxon>
        <taxon>ecological metagenomes</taxon>
    </lineage>
</organism>
<evidence type="ECO:0000256" key="1">
    <source>
        <dbReference type="SAM" id="Phobius"/>
    </source>
</evidence>
<keyword evidence="1" id="KW-0472">Membrane</keyword>
<sequence length="96" mass="11107">MIFFRKKVKGVILVIIGFYFLFVNTILSILFNRVFAPCIPNPYGPDCISLDPINYIQIWLAQYGWYTILIALGGLALIIYSTRHFLITKVDDFEIN</sequence>
<keyword evidence="1" id="KW-0812">Transmembrane</keyword>
<feature type="transmembrane region" description="Helical" evidence="1">
    <location>
        <begin position="56"/>
        <end position="80"/>
    </location>
</feature>
<evidence type="ECO:0000313" key="2">
    <source>
        <dbReference type="EMBL" id="KKL24741.1"/>
    </source>
</evidence>
<name>A0A0F9E4B7_9ZZZZ</name>
<dbReference type="EMBL" id="LAZR01036476">
    <property type="protein sequence ID" value="KKL24741.1"/>
    <property type="molecule type" value="Genomic_DNA"/>
</dbReference>
<accession>A0A0F9E4B7</accession>
<dbReference type="AlphaFoldDB" id="A0A0F9E4B7"/>
<feature type="transmembrane region" description="Helical" evidence="1">
    <location>
        <begin position="12"/>
        <end position="36"/>
    </location>
</feature>